<dbReference type="PANTHER" id="PTHR34822:SF1">
    <property type="entry name" value="GRPB FAMILY PROTEIN"/>
    <property type="match status" value="1"/>
</dbReference>
<dbReference type="PANTHER" id="PTHR34822">
    <property type="entry name" value="GRPB DOMAIN PROTEIN (AFU_ORTHOLOGUE AFUA_1G01530)"/>
    <property type="match status" value="1"/>
</dbReference>
<dbReference type="Proteomes" id="UP001291999">
    <property type="component" value="Unassembled WGS sequence"/>
</dbReference>
<sequence length="207" mass="23294">MGHVPTPEQITRHHDEGEVVHVGAHPTAYVVRIEEPDPTWPERYAEIEQQITTVLGERLLAIQHIGSTSVPGLPAKPIIDVDVAVADPADEAAYVPALESLGLVHWLTEPSWHQHRLLKLLGEPRVHVHVFGPDCPEIVRHRMFRDWLTDHPEDRERYAAAKRAALAQVDAPDADHGALGFGMRYNAVKEPVVREIYDRMFRAHGLL</sequence>
<dbReference type="InterPro" id="IPR007344">
    <property type="entry name" value="GrpB/CoaE"/>
</dbReference>
<evidence type="ECO:0000313" key="2">
    <source>
        <dbReference type="Proteomes" id="UP001291999"/>
    </source>
</evidence>
<gene>
    <name evidence="1" type="ORF">SFC79_20600</name>
</gene>
<reference evidence="1 2" key="1">
    <citation type="submission" date="2023-11" db="EMBL/GenBank/DDBJ databases">
        <title>Novel species in genus Nocardioides.</title>
        <authorList>
            <person name="Zhou H."/>
        </authorList>
    </citation>
    <scope>NUCLEOTIDE SEQUENCE [LARGE SCALE GENOMIC DNA]</scope>
    <source>
        <strain evidence="1 2">S-58</strain>
    </source>
</reference>
<dbReference type="RefSeq" id="WP_322425772.1">
    <property type="nucleotide sequence ID" value="NZ_JAXQPW010000011.1"/>
</dbReference>
<organism evidence="1 2">
    <name type="scientific">Nocardioides renjunii</name>
    <dbReference type="NCBI Taxonomy" id="3095075"/>
    <lineage>
        <taxon>Bacteria</taxon>
        <taxon>Bacillati</taxon>
        <taxon>Actinomycetota</taxon>
        <taxon>Actinomycetes</taxon>
        <taxon>Propionibacteriales</taxon>
        <taxon>Nocardioidaceae</taxon>
        <taxon>Nocardioides</taxon>
    </lineage>
</organism>
<dbReference type="SUPFAM" id="SSF81301">
    <property type="entry name" value="Nucleotidyltransferase"/>
    <property type="match status" value="1"/>
</dbReference>
<protein>
    <submittedName>
        <fullName evidence="1">GrpB family protein</fullName>
    </submittedName>
</protein>
<dbReference type="Gene3D" id="3.30.460.10">
    <property type="entry name" value="Beta Polymerase, domain 2"/>
    <property type="match status" value="1"/>
</dbReference>
<comment type="caution">
    <text evidence="1">The sequence shown here is derived from an EMBL/GenBank/DDBJ whole genome shotgun (WGS) entry which is preliminary data.</text>
</comment>
<dbReference type="Pfam" id="PF04229">
    <property type="entry name" value="GrpB"/>
    <property type="match status" value="1"/>
</dbReference>
<accession>A0ABU5KGV3</accession>
<keyword evidence="2" id="KW-1185">Reference proteome</keyword>
<name>A0ABU5KGV3_9ACTN</name>
<dbReference type="InterPro" id="IPR043519">
    <property type="entry name" value="NT_sf"/>
</dbReference>
<evidence type="ECO:0000313" key="1">
    <source>
        <dbReference type="EMBL" id="MDZ5664187.1"/>
    </source>
</evidence>
<dbReference type="EMBL" id="JAXQPW010000011">
    <property type="protein sequence ID" value="MDZ5664187.1"/>
    <property type="molecule type" value="Genomic_DNA"/>
</dbReference>
<proteinExistence type="predicted"/>